<proteinExistence type="inferred from homology"/>
<reference evidence="5 6" key="1">
    <citation type="journal article" date="2023" name="Nat. Commun.">
        <title>Origin of minicircular mitochondrial genomes in red algae.</title>
        <authorList>
            <person name="Lee Y."/>
            <person name="Cho C.H."/>
            <person name="Lee Y.M."/>
            <person name="Park S.I."/>
            <person name="Yang J.H."/>
            <person name="West J.A."/>
            <person name="Bhattacharya D."/>
            <person name="Yoon H.S."/>
        </authorList>
    </citation>
    <scope>NUCLEOTIDE SEQUENCE [LARGE SCALE GENOMIC DNA]</scope>
    <source>
        <strain evidence="5 6">CCMP1338</strain>
        <tissue evidence="5">Whole cell</tissue>
    </source>
</reference>
<dbReference type="PROSITE" id="PS01106">
    <property type="entry name" value="RIBOSOMAL_L18E"/>
    <property type="match status" value="1"/>
</dbReference>
<dbReference type="GO" id="GO:0022625">
    <property type="term" value="C:cytosolic large ribosomal subunit"/>
    <property type="evidence" value="ECO:0007669"/>
    <property type="project" value="TreeGrafter"/>
</dbReference>
<dbReference type="InterPro" id="IPR021132">
    <property type="entry name" value="Ribosomal_eL18/eL18-A/B/_CS"/>
</dbReference>
<keyword evidence="6" id="KW-1185">Reference proteome</keyword>
<keyword evidence="2" id="KW-0689">Ribosomal protein</keyword>
<evidence type="ECO:0000259" key="4">
    <source>
        <dbReference type="Pfam" id="PF17135"/>
    </source>
</evidence>
<dbReference type="InterPro" id="IPR036227">
    <property type="entry name" value="Ribosomal_uL15/eL18_sf"/>
</dbReference>
<dbReference type="FunFam" id="3.100.10.10:FF:000001">
    <property type="entry name" value="60S ribosomal protein L18"/>
    <property type="match status" value="1"/>
</dbReference>
<dbReference type="EMBL" id="JAMWBK010000006">
    <property type="protein sequence ID" value="KAJ8904196.1"/>
    <property type="molecule type" value="Genomic_DNA"/>
</dbReference>
<dbReference type="PANTHER" id="PTHR10934:SF2">
    <property type="entry name" value="LARGE RIBOSOMAL SUBUNIT PROTEIN EL18"/>
    <property type="match status" value="1"/>
</dbReference>
<dbReference type="GO" id="GO:0003723">
    <property type="term" value="F:RNA binding"/>
    <property type="evidence" value="ECO:0007669"/>
    <property type="project" value="TreeGrafter"/>
</dbReference>
<dbReference type="AlphaFoldDB" id="A0AAV8UUG3"/>
<comment type="similarity">
    <text evidence="1">Belongs to the eukaryotic ribosomal protein eL18 family.</text>
</comment>
<accession>A0AAV8UUG3</accession>
<gene>
    <name evidence="5" type="ORF">NDN08_000723</name>
</gene>
<protein>
    <recommendedName>
        <fullName evidence="4">Large ribosomal subunit protein uL15/eL18 domain-containing protein</fullName>
    </recommendedName>
</protein>
<evidence type="ECO:0000313" key="6">
    <source>
        <dbReference type="Proteomes" id="UP001157974"/>
    </source>
</evidence>
<evidence type="ECO:0000313" key="5">
    <source>
        <dbReference type="EMBL" id="KAJ8904196.1"/>
    </source>
</evidence>
<keyword evidence="3" id="KW-0687">Ribonucleoprotein</keyword>
<dbReference type="Proteomes" id="UP001157974">
    <property type="component" value="Unassembled WGS sequence"/>
</dbReference>
<dbReference type="SUPFAM" id="SSF52080">
    <property type="entry name" value="Ribosomal proteins L15p and L18e"/>
    <property type="match status" value="1"/>
</dbReference>
<feature type="domain" description="Large ribosomal subunit protein uL15/eL18" evidence="4">
    <location>
        <begin position="2"/>
        <end position="183"/>
    </location>
</feature>
<name>A0AAV8UUG3_9RHOD</name>
<organism evidence="5 6">
    <name type="scientific">Rhodosorus marinus</name>
    <dbReference type="NCBI Taxonomy" id="101924"/>
    <lineage>
        <taxon>Eukaryota</taxon>
        <taxon>Rhodophyta</taxon>
        <taxon>Stylonematophyceae</taxon>
        <taxon>Stylonematales</taxon>
        <taxon>Stylonemataceae</taxon>
        <taxon>Rhodosorus</taxon>
    </lineage>
</organism>
<comment type="caution">
    <text evidence="5">The sequence shown here is derived from an EMBL/GenBank/DDBJ whole genome shotgun (WGS) entry which is preliminary data.</text>
</comment>
<evidence type="ECO:0000256" key="3">
    <source>
        <dbReference type="ARBA" id="ARBA00023274"/>
    </source>
</evidence>
<evidence type="ECO:0000256" key="1">
    <source>
        <dbReference type="ARBA" id="ARBA00006815"/>
    </source>
</evidence>
<sequence>MGIDIEAGGRLKKARRDSPRSENPYVRLLVKLYRFLARRTDAKFNKVVLRRLFMSRTNRPPISLSRVARYMKPYEGKTAVIVGKVLDDERLLDVPKLSVCALAVTETARARIEKSGGEVITFDQLALRSPTGESTMLLRGRKHQREVYRHFFGVAKNVKPYVRAKGRKFESARGRRASRGYKKKSA</sequence>
<dbReference type="GO" id="GO:0003735">
    <property type="term" value="F:structural constituent of ribosome"/>
    <property type="evidence" value="ECO:0007669"/>
    <property type="project" value="InterPro"/>
</dbReference>
<dbReference type="GO" id="GO:0006412">
    <property type="term" value="P:translation"/>
    <property type="evidence" value="ECO:0007669"/>
    <property type="project" value="InterPro"/>
</dbReference>
<dbReference type="InterPro" id="IPR021131">
    <property type="entry name" value="Ribosomal_uL15/eL18"/>
</dbReference>
<dbReference type="PANTHER" id="PTHR10934">
    <property type="entry name" value="60S RIBOSOMAL PROTEIN L18"/>
    <property type="match status" value="1"/>
</dbReference>
<dbReference type="InterPro" id="IPR000039">
    <property type="entry name" value="Ribosomal_eL18"/>
</dbReference>
<evidence type="ECO:0000256" key="2">
    <source>
        <dbReference type="ARBA" id="ARBA00022980"/>
    </source>
</evidence>
<dbReference type="Gene3D" id="3.100.10.10">
    <property type="match status" value="1"/>
</dbReference>
<dbReference type="Pfam" id="PF17135">
    <property type="entry name" value="Ribosomal_L18"/>
    <property type="match status" value="1"/>
</dbReference>